<dbReference type="Proteomes" id="UP000555552">
    <property type="component" value="Unassembled WGS sequence"/>
</dbReference>
<evidence type="ECO:0000256" key="6">
    <source>
        <dbReference type="SAM" id="MobiDB-lite"/>
    </source>
</evidence>
<gene>
    <name evidence="8" type="ORF">HLB09_09135</name>
</gene>
<evidence type="ECO:0000256" key="3">
    <source>
        <dbReference type="ARBA" id="ARBA00022692"/>
    </source>
</evidence>
<name>A0A849BR05_9ACTN</name>
<feature type="region of interest" description="Disordered" evidence="6">
    <location>
        <begin position="1"/>
        <end position="40"/>
    </location>
</feature>
<evidence type="ECO:0000256" key="2">
    <source>
        <dbReference type="ARBA" id="ARBA00022475"/>
    </source>
</evidence>
<comment type="caution">
    <text evidence="8">The sequence shown here is derived from an EMBL/GenBank/DDBJ whole genome shotgun (WGS) entry which is preliminary data.</text>
</comment>
<feature type="transmembrane region" description="Helical" evidence="7">
    <location>
        <begin position="155"/>
        <end position="171"/>
    </location>
</feature>
<dbReference type="GO" id="GO:0005886">
    <property type="term" value="C:plasma membrane"/>
    <property type="evidence" value="ECO:0007669"/>
    <property type="project" value="UniProtKB-SubCell"/>
</dbReference>
<organism evidence="8 9">
    <name type="scientific">Pseudokineococcus marinus</name>
    <dbReference type="NCBI Taxonomy" id="351215"/>
    <lineage>
        <taxon>Bacteria</taxon>
        <taxon>Bacillati</taxon>
        <taxon>Actinomycetota</taxon>
        <taxon>Actinomycetes</taxon>
        <taxon>Kineosporiales</taxon>
        <taxon>Kineosporiaceae</taxon>
        <taxon>Pseudokineococcus</taxon>
    </lineage>
</organism>
<dbReference type="InterPro" id="IPR050833">
    <property type="entry name" value="Poly_Biosynth_Transport"/>
</dbReference>
<feature type="transmembrane region" description="Helical" evidence="7">
    <location>
        <begin position="427"/>
        <end position="448"/>
    </location>
</feature>
<dbReference type="PANTHER" id="PTHR30250:SF11">
    <property type="entry name" value="O-ANTIGEN TRANSPORTER-RELATED"/>
    <property type="match status" value="1"/>
</dbReference>
<evidence type="ECO:0000256" key="4">
    <source>
        <dbReference type="ARBA" id="ARBA00022989"/>
    </source>
</evidence>
<dbReference type="GO" id="GO:0042910">
    <property type="term" value="F:xenobiotic transmembrane transporter activity"/>
    <property type="evidence" value="ECO:0007669"/>
    <property type="project" value="InterPro"/>
</dbReference>
<feature type="compositionally biased region" description="Low complexity" evidence="6">
    <location>
        <begin position="1"/>
        <end position="12"/>
    </location>
</feature>
<feature type="transmembrane region" description="Helical" evidence="7">
    <location>
        <begin position="460"/>
        <end position="478"/>
    </location>
</feature>
<evidence type="ECO:0000313" key="9">
    <source>
        <dbReference type="Proteomes" id="UP000555552"/>
    </source>
</evidence>
<feature type="transmembrane region" description="Helical" evidence="7">
    <location>
        <begin position="289"/>
        <end position="316"/>
    </location>
</feature>
<protein>
    <submittedName>
        <fullName evidence="8">Oligosaccharide flippase family protein</fullName>
    </submittedName>
</protein>
<feature type="transmembrane region" description="Helical" evidence="7">
    <location>
        <begin position="374"/>
        <end position="394"/>
    </location>
</feature>
<keyword evidence="9" id="KW-1185">Reference proteome</keyword>
<keyword evidence="4 7" id="KW-1133">Transmembrane helix</keyword>
<feature type="transmembrane region" description="Helical" evidence="7">
    <location>
        <begin position="401"/>
        <end position="421"/>
    </location>
</feature>
<dbReference type="AlphaFoldDB" id="A0A849BR05"/>
<dbReference type="EMBL" id="JABEMA010000116">
    <property type="protein sequence ID" value="NNH23252.1"/>
    <property type="molecule type" value="Genomic_DNA"/>
</dbReference>
<dbReference type="RefSeq" id="WP_171203074.1">
    <property type="nucleotide sequence ID" value="NZ_BAAANP010000025.1"/>
</dbReference>
<dbReference type="Pfam" id="PF01554">
    <property type="entry name" value="MatE"/>
    <property type="match status" value="1"/>
</dbReference>
<evidence type="ECO:0000256" key="5">
    <source>
        <dbReference type="ARBA" id="ARBA00023136"/>
    </source>
</evidence>
<reference evidence="8 9" key="1">
    <citation type="submission" date="2020-05" db="EMBL/GenBank/DDBJ databases">
        <title>MicrobeNet Type strains.</title>
        <authorList>
            <person name="Nicholson A.C."/>
        </authorList>
    </citation>
    <scope>NUCLEOTIDE SEQUENCE [LARGE SCALE GENOMIC DNA]</scope>
    <source>
        <strain evidence="8 9">JCM 14547</strain>
    </source>
</reference>
<dbReference type="PANTHER" id="PTHR30250">
    <property type="entry name" value="PST FAMILY PREDICTED COLANIC ACID TRANSPORTER"/>
    <property type="match status" value="1"/>
</dbReference>
<keyword evidence="2" id="KW-1003">Cell membrane</keyword>
<dbReference type="InterPro" id="IPR002528">
    <property type="entry name" value="MATE_fam"/>
</dbReference>
<feature type="transmembrane region" description="Helical" evidence="7">
    <location>
        <begin position="484"/>
        <end position="502"/>
    </location>
</feature>
<evidence type="ECO:0000256" key="1">
    <source>
        <dbReference type="ARBA" id="ARBA00004651"/>
    </source>
</evidence>
<evidence type="ECO:0000313" key="8">
    <source>
        <dbReference type="EMBL" id="NNH23252.1"/>
    </source>
</evidence>
<keyword evidence="5 7" id="KW-0472">Membrane</keyword>
<feature type="transmembrane region" description="Helical" evidence="7">
    <location>
        <begin position="337"/>
        <end position="362"/>
    </location>
</feature>
<keyword evidence="3 7" id="KW-0812">Transmembrane</keyword>
<feature type="transmembrane region" description="Helical" evidence="7">
    <location>
        <begin position="130"/>
        <end position="149"/>
    </location>
</feature>
<evidence type="ECO:0000256" key="7">
    <source>
        <dbReference type="SAM" id="Phobius"/>
    </source>
</evidence>
<feature type="transmembrane region" description="Helical" evidence="7">
    <location>
        <begin position="191"/>
        <end position="209"/>
    </location>
</feature>
<proteinExistence type="predicted"/>
<dbReference type="GO" id="GO:0015297">
    <property type="term" value="F:antiporter activity"/>
    <property type="evidence" value="ECO:0007669"/>
    <property type="project" value="InterPro"/>
</dbReference>
<sequence length="541" mass="54326">MPGPSAAEQGPGAPDPGAPRAAVGEGLEDPASPPGGSYGGGSRSRVFRGGIWNAASAVLPMGSTLALSIVISRLLGAEVLGEQSLVAYVSSLLVSVVIVSFTTASVRLIAAAGGAREQARLAHLARWSGWAHLAGGATSAAVLVAVGLGRDSYQALWFVAAATTVVDSLCWGSSSRHIARHGWGPTSVRRLVATGATPLLGIAAILLGAGITGVFVAQLVSASVLLVVLRRMDRASPYPSTRDLPAPAWPPVLRVWALFALSSLLTQVVDRRVELVFLDAYRSAEEVAHFSVAFNVVGIALVLSTALISAAMPAIAAAHGAGEVERVDQALGRVLRIVVALALLLAGGAVSVAPLVVTAAWGPAFAESGDLVRWLSVTLLLSPLAALCSAYWTGTGRLRPVLAAGGAGATADVALAWLLVPPLGVDGAVVASVAGSGTAAAVLVVVTLRSGVHLGLAPAGVARAAATALAATAAALGADALVDGPLALPAALVAFLAVTALAGRAVGLFSREDTAWFADTVPGPARRALLAVSPARWRQGA</sequence>
<accession>A0A849BR05</accession>
<feature type="transmembrane region" description="Helical" evidence="7">
    <location>
        <begin position="87"/>
        <end position="110"/>
    </location>
</feature>
<feature type="transmembrane region" description="Helical" evidence="7">
    <location>
        <begin position="51"/>
        <end position="75"/>
    </location>
</feature>
<comment type="subcellular location">
    <subcellularLocation>
        <location evidence="1">Cell membrane</location>
        <topology evidence="1">Multi-pass membrane protein</topology>
    </subcellularLocation>
</comment>